<dbReference type="InterPro" id="IPR036180">
    <property type="entry name" value="Gelsolin-like_dom_sf"/>
</dbReference>
<evidence type="ECO:0000313" key="2">
    <source>
        <dbReference type="EMBL" id="CAF4816000.1"/>
    </source>
</evidence>
<evidence type="ECO:0000313" key="1">
    <source>
        <dbReference type="EMBL" id="CAF3057401.1"/>
    </source>
</evidence>
<dbReference type="Gene3D" id="3.40.20.10">
    <property type="entry name" value="Severin"/>
    <property type="match status" value="1"/>
</dbReference>
<organism evidence="1 3">
    <name type="scientific">Rotaria socialis</name>
    <dbReference type="NCBI Taxonomy" id="392032"/>
    <lineage>
        <taxon>Eukaryota</taxon>
        <taxon>Metazoa</taxon>
        <taxon>Spiralia</taxon>
        <taxon>Gnathifera</taxon>
        <taxon>Rotifera</taxon>
        <taxon>Eurotatoria</taxon>
        <taxon>Bdelloidea</taxon>
        <taxon>Philodinida</taxon>
        <taxon>Philodinidae</taxon>
        <taxon>Rotaria</taxon>
    </lineage>
</organism>
<dbReference type="InterPro" id="IPR029006">
    <property type="entry name" value="ADF-H/Gelsolin-like_dom_sf"/>
</dbReference>
<proteinExistence type="predicted"/>
<reference evidence="1" key="1">
    <citation type="submission" date="2021-02" db="EMBL/GenBank/DDBJ databases">
        <authorList>
            <person name="Nowell W R."/>
        </authorList>
    </citation>
    <scope>NUCLEOTIDE SEQUENCE</scope>
</reference>
<dbReference type="OrthoDB" id="49016at2759"/>
<dbReference type="EMBL" id="CAJOBP010051760">
    <property type="protein sequence ID" value="CAF4816000.1"/>
    <property type="molecule type" value="Genomic_DNA"/>
</dbReference>
<gene>
    <name evidence="1" type="ORF">TIS948_LOCUS4367</name>
    <name evidence="2" type="ORF">UJA718_LOCUS41945</name>
</gene>
<dbReference type="Proteomes" id="UP000663825">
    <property type="component" value="Unassembled WGS sequence"/>
</dbReference>
<evidence type="ECO:0000313" key="4">
    <source>
        <dbReference type="Proteomes" id="UP000663873"/>
    </source>
</evidence>
<keyword evidence="4" id="KW-1185">Reference proteome</keyword>
<feature type="non-terminal residue" evidence="1">
    <location>
        <position position="1"/>
    </location>
</feature>
<dbReference type="AlphaFoldDB" id="A0A817MQS0"/>
<protein>
    <submittedName>
        <fullName evidence="1">Uncharacterized protein</fullName>
    </submittedName>
</protein>
<evidence type="ECO:0000313" key="3">
    <source>
        <dbReference type="Proteomes" id="UP000663825"/>
    </source>
</evidence>
<dbReference type="EMBL" id="CAJNXB010000468">
    <property type="protein sequence ID" value="CAF3057401.1"/>
    <property type="molecule type" value="Genomic_DNA"/>
</dbReference>
<dbReference type="SUPFAM" id="SSF82754">
    <property type="entry name" value="C-terminal, gelsolin-like domain of Sec23/24"/>
    <property type="match status" value="1"/>
</dbReference>
<sequence length="69" mass="8319">PDLENQLSSKIHNFLTYLIQSRPNGTAIHIMREDSSNRYLFTRYLVDDKSESTMSYQEYLRYIREQITK</sequence>
<comment type="caution">
    <text evidence="1">The sequence shown here is derived from an EMBL/GenBank/DDBJ whole genome shotgun (WGS) entry which is preliminary data.</text>
</comment>
<accession>A0A817MQS0</accession>
<dbReference type="Proteomes" id="UP000663873">
    <property type="component" value="Unassembled WGS sequence"/>
</dbReference>
<name>A0A817MQS0_9BILA</name>